<dbReference type="EMBL" id="WHLY01000002">
    <property type="protein sequence ID" value="MPR31954.1"/>
    <property type="molecule type" value="Genomic_DNA"/>
</dbReference>
<evidence type="ECO:0000313" key="2">
    <source>
        <dbReference type="EMBL" id="MPR31954.1"/>
    </source>
</evidence>
<evidence type="ECO:0000256" key="1">
    <source>
        <dbReference type="SAM" id="Phobius"/>
    </source>
</evidence>
<keyword evidence="4" id="KW-1185">Reference proteome</keyword>
<feature type="transmembrane region" description="Helical" evidence="1">
    <location>
        <begin position="104"/>
        <end position="124"/>
    </location>
</feature>
<proteinExistence type="predicted"/>
<organism evidence="2 4">
    <name type="scientific">Salmonirosea aquatica</name>
    <dbReference type="NCBI Taxonomy" id="2654236"/>
    <lineage>
        <taxon>Bacteria</taxon>
        <taxon>Pseudomonadati</taxon>
        <taxon>Bacteroidota</taxon>
        <taxon>Cytophagia</taxon>
        <taxon>Cytophagales</taxon>
        <taxon>Spirosomataceae</taxon>
        <taxon>Salmonirosea</taxon>
    </lineage>
</organism>
<evidence type="ECO:0000313" key="3">
    <source>
        <dbReference type="EMBL" id="MPR37125.1"/>
    </source>
</evidence>
<comment type="caution">
    <text evidence="2">The sequence shown here is derived from an EMBL/GenBank/DDBJ whole genome shotgun (WGS) entry which is preliminary data.</text>
</comment>
<name>A0A7C9BEH3_9BACT</name>
<dbReference type="RefSeq" id="WP_152756083.1">
    <property type="nucleotide sequence ID" value="NZ_WHLY01000002.1"/>
</dbReference>
<gene>
    <name evidence="2" type="ORF">GBK04_00970</name>
    <name evidence="3" type="ORF">GBK04_28275</name>
</gene>
<dbReference type="AlphaFoldDB" id="A0A7C9BEH3"/>
<dbReference type="Pfam" id="PF07087">
    <property type="entry name" value="DUF1353"/>
    <property type="match status" value="1"/>
</dbReference>
<evidence type="ECO:0000313" key="4">
    <source>
        <dbReference type="Proteomes" id="UP000479293"/>
    </source>
</evidence>
<dbReference type="EMBL" id="WHLY01000002">
    <property type="protein sequence ID" value="MPR37125.1"/>
    <property type="molecule type" value="Genomic_DNA"/>
</dbReference>
<keyword evidence="1" id="KW-1133">Transmembrane helix</keyword>
<sequence>MTRFPRIVVQKVYGEKSDWWALSDPAVIPHPQGEYTIPKGYRTDFISAPWLLYPIIHPHGAGSNEAIPHDYEHENGLFRDQLGDRHARHLSNFMLAVRMVQGKAPIWKVFAMLIYTTLFSSITWNRNNRKK</sequence>
<keyword evidence="1" id="KW-0472">Membrane</keyword>
<accession>A0A7C9BEH3</accession>
<keyword evidence="1" id="KW-0812">Transmembrane</keyword>
<dbReference type="Proteomes" id="UP000479293">
    <property type="component" value="Unassembled WGS sequence"/>
</dbReference>
<protein>
    <submittedName>
        <fullName evidence="2">DUF1353 domain-containing protein</fullName>
    </submittedName>
</protein>
<reference evidence="2 4" key="1">
    <citation type="submission" date="2019-10" db="EMBL/GenBank/DDBJ databases">
        <title>Draft Genome Sequence of Cytophagaceae sp. SJW1-29.</title>
        <authorList>
            <person name="Choi A."/>
        </authorList>
    </citation>
    <scope>NUCLEOTIDE SEQUENCE [LARGE SCALE GENOMIC DNA]</scope>
    <source>
        <strain evidence="2 4">SJW1-29</strain>
    </source>
</reference>
<dbReference type="InterPro" id="IPR010767">
    <property type="entry name" value="Phage_CGC-2007_Cje0229"/>
</dbReference>